<dbReference type="AlphaFoldDB" id="A0A8T9CCV9"/>
<keyword evidence="3" id="KW-1185">Reference proteome</keyword>
<reference evidence="2 3" key="1">
    <citation type="submission" date="2018-05" db="EMBL/GenBank/DDBJ databases">
        <title>Genome sequencing and assembly of the regulated plant pathogen Lachnellula willkommii and related sister species for the development of diagnostic species identification markers.</title>
        <authorList>
            <person name="Giroux E."/>
            <person name="Bilodeau G."/>
        </authorList>
    </citation>
    <scope>NUCLEOTIDE SEQUENCE [LARGE SCALE GENOMIC DNA]</scope>
    <source>
        <strain evidence="2 3">CBS 268.59</strain>
    </source>
</reference>
<organism evidence="2 3">
    <name type="scientific">Lachnellula suecica</name>
    <dbReference type="NCBI Taxonomy" id="602035"/>
    <lineage>
        <taxon>Eukaryota</taxon>
        <taxon>Fungi</taxon>
        <taxon>Dikarya</taxon>
        <taxon>Ascomycota</taxon>
        <taxon>Pezizomycotina</taxon>
        <taxon>Leotiomycetes</taxon>
        <taxon>Helotiales</taxon>
        <taxon>Lachnaceae</taxon>
        <taxon>Lachnellula</taxon>
    </lineage>
</organism>
<name>A0A8T9CCV9_9HELO</name>
<evidence type="ECO:0000313" key="2">
    <source>
        <dbReference type="EMBL" id="TVY81720.1"/>
    </source>
</evidence>
<dbReference type="Proteomes" id="UP000469558">
    <property type="component" value="Unassembled WGS sequence"/>
</dbReference>
<gene>
    <name evidence="2" type="ORF">LSUE1_G002119</name>
</gene>
<accession>A0A8T9CCV9</accession>
<evidence type="ECO:0000256" key="1">
    <source>
        <dbReference type="SAM" id="MobiDB-lite"/>
    </source>
</evidence>
<evidence type="ECO:0000313" key="3">
    <source>
        <dbReference type="Proteomes" id="UP000469558"/>
    </source>
</evidence>
<dbReference type="OrthoDB" id="74360at2759"/>
<sequence length="190" mass="20484">MPSHQRVEPGSINLPIADLSKIHCDDPEPKDIEKATQEWVGAFNSAIQNADFAGLADLFVSEGFWRDHLCLAWSCNTFKGAAAMVEFLKKGCRLKSVAVDASSEFRKPVATAFDGKGKIRGVQTFLTTESDVGRGLGVARLVVQEGKLKALTLFTSMRELKGYEEATFGRRPEGVSHGGHPGTTGCGGEL</sequence>
<dbReference type="SUPFAM" id="SSF54427">
    <property type="entry name" value="NTF2-like"/>
    <property type="match status" value="1"/>
</dbReference>
<evidence type="ECO:0008006" key="4">
    <source>
        <dbReference type="Google" id="ProtNLM"/>
    </source>
</evidence>
<feature type="region of interest" description="Disordered" evidence="1">
    <location>
        <begin position="170"/>
        <end position="190"/>
    </location>
</feature>
<comment type="caution">
    <text evidence="2">The sequence shown here is derived from an EMBL/GenBank/DDBJ whole genome shotgun (WGS) entry which is preliminary data.</text>
</comment>
<dbReference type="EMBL" id="QGMK01000432">
    <property type="protein sequence ID" value="TVY81720.1"/>
    <property type="molecule type" value="Genomic_DNA"/>
</dbReference>
<proteinExistence type="predicted"/>
<feature type="compositionally biased region" description="Gly residues" evidence="1">
    <location>
        <begin position="176"/>
        <end position="190"/>
    </location>
</feature>
<dbReference type="InterPro" id="IPR032710">
    <property type="entry name" value="NTF2-like_dom_sf"/>
</dbReference>
<protein>
    <recommendedName>
        <fullName evidence="4">SnoaL-like domain-containing protein</fullName>
    </recommendedName>
</protein>